<comment type="caution">
    <text evidence="1">The sequence shown here is derived from an EMBL/GenBank/DDBJ whole genome shotgun (WGS) entry which is preliminary data.</text>
</comment>
<organism evidence="1 2">
    <name type="scientific">Oopsacas minuta</name>
    <dbReference type="NCBI Taxonomy" id="111878"/>
    <lineage>
        <taxon>Eukaryota</taxon>
        <taxon>Metazoa</taxon>
        <taxon>Porifera</taxon>
        <taxon>Hexactinellida</taxon>
        <taxon>Hexasterophora</taxon>
        <taxon>Lyssacinosida</taxon>
        <taxon>Leucopsacidae</taxon>
        <taxon>Oopsacas</taxon>
    </lineage>
</organism>
<protein>
    <submittedName>
        <fullName evidence="1">Uncharacterized protein</fullName>
    </submittedName>
</protein>
<dbReference type="EMBL" id="JAKMXF010000363">
    <property type="protein sequence ID" value="KAI6646070.1"/>
    <property type="molecule type" value="Genomic_DNA"/>
</dbReference>
<keyword evidence="2" id="KW-1185">Reference proteome</keyword>
<proteinExistence type="predicted"/>
<dbReference type="Proteomes" id="UP001165289">
    <property type="component" value="Unassembled WGS sequence"/>
</dbReference>
<accession>A0AAV7JC86</accession>
<reference evidence="1 2" key="1">
    <citation type="journal article" date="2023" name="BMC Biol.">
        <title>The compact genome of the sponge Oopsacas minuta (Hexactinellida) is lacking key metazoan core genes.</title>
        <authorList>
            <person name="Santini S."/>
            <person name="Schenkelaars Q."/>
            <person name="Jourda C."/>
            <person name="Duchesne M."/>
            <person name="Belahbib H."/>
            <person name="Rocher C."/>
            <person name="Selva M."/>
            <person name="Riesgo A."/>
            <person name="Vervoort M."/>
            <person name="Leys S.P."/>
            <person name="Kodjabachian L."/>
            <person name="Le Bivic A."/>
            <person name="Borchiellini C."/>
            <person name="Claverie J.M."/>
            <person name="Renard E."/>
        </authorList>
    </citation>
    <scope>NUCLEOTIDE SEQUENCE [LARGE SCALE GENOMIC DNA]</scope>
    <source>
        <strain evidence="1">SPO-2</strain>
    </source>
</reference>
<name>A0AAV7JC86_9METZ</name>
<gene>
    <name evidence="1" type="ORF">LOD99_9518</name>
</gene>
<dbReference type="AlphaFoldDB" id="A0AAV7JC86"/>
<sequence length="162" mass="18504">MKLLSSSTRANMSSDRIVSEFIIRQAQKQIWGEKSANTQSSGKLAITLASNSIQHGDEEDLIDLLSKESEEIEVSSSDDVVLLSDINDICWFPVPCARTLRNHKRNFGNLPGFWNGIYPNVSDPKEIPCEQDEQVFEKAHIFLVKLWNVSFHNSSDYYYLLY</sequence>
<evidence type="ECO:0000313" key="2">
    <source>
        <dbReference type="Proteomes" id="UP001165289"/>
    </source>
</evidence>
<evidence type="ECO:0000313" key="1">
    <source>
        <dbReference type="EMBL" id="KAI6646070.1"/>
    </source>
</evidence>